<dbReference type="InterPro" id="IPR003170">
    <property type="entry name" value="MurB"/>
</dbReference>
<dbReference type="PROSITE" id="PS51387">
    <property type="entry name" value="FAD_PCMH"/>
    <property type="match status" value="1"/>
</dbReference>
<dbReference type="SUPFAM" id="SSF56194">
    <property type="entry name" value="Uridine diphospho-N-Acetylenolpyruvylglucosamine reductase, MurB, C-terminal domain"/>
    <property type="match status" value="1"/>
</dbReference>
<evidence type="ECO:0000256" key="3">
    <source>
        <dbReference type="ARBA" id="ARBA00004496"/>
    </source>
</evidence>
<dbReference type="Gene3D" id="3.30.465.10">
    <property type="match status" value="1"/>
</dbReference>
<evidence type="ECO:0000256" key="15">
    <source>
        <dbReference type="ARBA" id="ARBA00023306"/>
    </source>
</evidence>
<comment type="subcellular location">
    <subcellularLocation>
        <location evidence="3 19">Cytoplasm</location>
    </subcellularLocation>
</comment>
<protein>
    <recommendedName>
        <fullName evidence="6 19">UDP-N-acetylenolpyruvoylglucosamine reductase</fullName>
        <ecNumber evidence="5 19">1.3.1.98</ecNumber>
    </recommendedName>
    <alternativeName>
        <fullName evidence="17 19">UDP-N-acetylmuramate dehydrogenase</fullName>
    </alternativeName>
</protein>
<keyword evidence="16 19" id="KW-0961">Cell wall biogenesis/degradation</keyword>
<evidence type="ECO:0000256" key="17">
    <source>
        <dbReference type="ARBA" id="ARBA00031026"/>
    </source>
</evidence>
<sequence>MPVLPLIKTEPFPHSWIADLLEKLALLKGRIKAETPLGAQTWFRVGGKADILIHPKDVDDLSFLMATVPFDIPVTILGASSNVIIRDGGIHGVVIRPLKGFADIKITDEGLIAGAACLDSTVAETAAKASLAGFEFLCSIPGSIGGAIAMNAGAHGADIASILQWIELVTREGKIIRLEAAHLNLAYRHASLPAGAVVTKACFNAQRGNSTHILAKMADIRHQREISQPIHSRTGGSTFRNPLPEESLQKAWELIDAAGCRGLTLGDAQISPLHCNFMINTGNATAHDLETLGETVREKVKNNSGITLHWEIKRIGHYQKEGL</sequence>
<dbReference type="GO" id="GO:0071555">
    <property type="term" value="P:cell wall organization"/>
    <property type="evidence" value="ECO:0007669"/>
    <property type="project" value="UniProtKB-KW"/>
</dbReference>
<dbReference type="NCBIfam" id="TIGR00179">
    <property type="entry name" value="murB"/>
    <property type="match status" value="1"/>
</dbReference>
<evidence type="ECO:0000256" key="7">
    <source>
        <dbReference type="ARBA" id="ARBA00022490"/>
    </source>
</evidence>
<accession>A0A7H1NNS2</accession>
<dbReference type="InterPro" id="IPR016169">
    <property type="entry name" value="FAD-bd_PCMH_sub2"/>
</dbReference>
<dbReference type="InterPro" id="IPR006094">
    <property type="entry name" value="Oxid_FAD_bind_N"/>
</dbReference>
<proteinExistence type="inferred from homology"/>
<evidence type="ECO:0000256" key="2">
    <source>
        <dbReference type="ARBA" id="ARBA00003921"/>
    </source>
</evidence>
<evidence type="ECO:0000256" key="6">
    <source>
        <dbReference type="ARBA" id="ARBA00015188"/>
    </source>
</evidence>
<dbReference type="GO" id="GO:0051301">
    <property type="term" value="P:cell division"/>
    <property type="evidence" value="ECO:0007669"/>
    <property type="project" value="UniProtKB-KW"/>
</dbReference>
<dbReference type="PANTHER" id="PTHR21071:SF4">
    <property type="entry name" value="UDP-N-ACETYLENOLPYRUVOYLGLUCOSAMINE REDUCTASE"/>
    <property type="match status" value="1"/>
</dbReference>
<comment type="similarity">
    <text evidence="19">Belongs to the MurB family.</text>
</comment>
<evidence type="ECO:0000256" key="19">
    <source>
        <dbReference type="HAMAP-Rule" id="MF_00037"/>
    </source>
</evidence>
<keyword evidence="14 19" id="KW-0560">Oxidoreductase</keyword>
<dbReference type="Gene3D" id="3.90.78.10">
    <property type="entry name" value="UDP-N-acetylenolpyruvoylglucosamine reductase, C-terminal domain"/>
    <property type="match status" value="1"/>
</dbReference>
<feature type="domain" description="FAD-binding PCMH-type" evidence="20">
    <location>
        <begin position="45"/>
        <end position="208"/>
    </location>
</feature>
<feature type="active site" evidence="19">
    <location>
        <position position="311"/>
    </location>
</feature>
<comment type="catalytic activity">
    <reaction evidence="18 19">
        <text>UDP-N-acetyl-alpha-D-muramate + NADP(+) = UDP-N-acetyl-3-O-(1-carboxyvinyl)-alpha-D-glucosamine + NADPH + H(+)</text>
        <dbReference type="Rhea" id="RHEA:12248"/>
        <dbReference type="ChEBI" id="CHEBI:15378"/>
        <dbReference type="ChEBI" id="CHEBI:57783"/>
        <dbReference type="ChEBI" id="CHEBI:58349"/>
        <dbReference type="ChEBI" id="CHEBI:68483"/>
        <dbReference type="ChEBI" id="CHEBI:70757"/>
        <dbReference type="EC" id="1.3.1.98"/>
    </reaction>
</comment>
<keyword evidence="13 19" id="KW-0573">Peptidoglycan synthesis</keyword>
<organism evidence="21 22">
    <name type="scientific">Entomobacter blattae</name>
    <dbReference type="NCBI Taxonomy" id="2762277"/>
    <lineage>
        <taxon>Bacteria</taxon>
        <taxon>Pseudomonadati</taxon>
        <taxon>Pseudomonadota</taxon>
        <taxon>Alphaproteobacteria</taxon>
        <taxon>Acetobacterales</taxon>
        <taxon>Acetobacteraceae</taxon>
        <taxon>Entomobacter</taxon>
    </lineage>
</organism>
<keyword evidence="9 19" id="KW-0285">Flavoprotein</keyword>
<evidence type="ECO:0000256" key="1">
    <source>
        <dbReference type="ARBA" id="ARBA00001974"/>
    </source>
</evidence>
<keyword evidence="22" id="KW-1185">Reference proteome</keyword>
<evidence type="ECO:0000256" key="9">
    <source>
        <dbReference type="ARBA" id="ARBA00022630"/>
    </source>
</evidence>
<evidence type="ECO:0000256" key="10">
    <source>
        <dbReference type="ARBA" id="ARBA00022827"/>
    </source>
</evidence>
<evidence type="ECO:0000256" key="14">
    <source>
        <dbReference type="ARBA" id="ARBA00023002"/>
    </source>
</evidence>
<evidence type="ECO:0000256" key="11">
    <source>
        <dbReference type="ARBA" id="ARBA00022857"/>
    </source>
</evidence>
<dbReference type="Pfam" id="PF02873">
    <property type="entry name" value="MurB_C"/>
    <property type="match status" value="1"/>
</dbReference>
<keyword evidence="7 19" id="KW-0963">Cytoplasm</keyword>
<comment type="function">
    <text evidence="2 19">Cell wall formation.</text>
</comment>
<dbReference type="EC" id="1.3.1.98" evidence="5 19"/>
<evidence type="ECO:0000256" key="18">
    <source>
        <dbReference type="ARBA" id="ARBA00048914"/>
    </source>
</evidence>
<evidence type="ECO:0000313" key="22">
    <source>
        <dbReference type="Proteomes" id="UP000516349"/>
    </source>
</evidence>
<evidence type="ECO:0000256" key="4">
    <source>
        <dbReference type="ARBA" id="ARBA00004752"/>
    </source>
</evidence>
<name>A0A7H1NNS2_9PROT</name>
<dbReference type="GO" id="GO:0005829">
    <property type="term" value="C:cytosol"/>
    <property type="evidence" value="ECO:0007669"/>
    <property type="project" value="TreeGrafter"/>
</dbReference>
<dbReference type="RefSeq" id="WP_238996844.1">
    <property type="nucleotide sequence ID" value="NZ_CP060244.1"/>
</dbReference>
<dbReference type="PANTHER" id="PTHR21071">
    <property type="entry name" value="UDP-N-ACETYLENOLPYRUVOYLGLUCOSAMINE REDUCTASE"/>
    <property type="match status" value="1"/>
</dbReference>
<dbReference type="SUPFAM" id="SSF56176">
    <property type="entry name" value="FAD-binding/transporter-associated domain-like"/>
    <property type="match status" value="1"/>
</dbReference>
<dbReference type="Proteomes" id="UP000516349">
    <property type="component" value="Chromosome"/>
</dbReference>
<keyword evidence="12 19" id="KW-0133">Cell shape</keyword>
<evidence type="ECO:0000256" key="8">
    <source>
        <dbReference type="ARBA" id="ARBA00022618"/>
    </source>
</evidence>
<gene>
    <name evidence="19 21" type="primary">murB</name>
    <name evidence="21" type="ORF">JGUZn3_01670</name>
</gene>
<evidence type="ECO:0000259" key="20">
    <source>
        <dbReference type="PROSITE" id="PS51387"/>
    </source>
</evidence>
<dbReference type="GO" id="GO:0008762">
    <property type="term" value="F:UDP-N-acetylmuramate dehydrogenase activity"/>
    <property type="evidence" value="ECO:0007669"/>
    <property type="project" value="UniProtKB-UniRule"/>
</dbReference>
<evidence type="ECO:0000256" key="12">
    <source>
        <dbReference type="ARBA" id="ARBA00022960"/>
    </source>
</evidence>
<keyword evidence="8 19" id="KW-0132">Cell division</keyword>
<keyword evidence="10 19" id="KW-0274">FAD</keyword>
<dbReference type="GO" id="GO:0008360">
    <property type="term" value="P:regulation of cell shape"/>
    <property type="evidence" value="ECO:0007669"/>
    <property type="project" value="UniProtKB-KW"/>
</dbReference>
<dbReference type="InterPro" id="IPR016166">
    <property type="entry name" value="FAD-bd_PCMH"/>
</dbReference>
<dbReference type="NCBIfam" id="NF010480">
    <property type="entry name" value="PRK13905.1"/>
    <property type="match status" value="1"/>
</dbReference>
<dbReference type="GO" id="GO:0009252">
    <property type="term" value="P:peptidoglycan biosynthetic process"/>
    <property type="evidence" value="ECO:0007669"/>
    <property type="project" value="UniProtKB-UniRule"/>
</dbReference>
<dbReference type="GO" id="GO:0071949">
    <property type="term" value="F:FAD binding"/>
    <property type="evidence" value="ECO:0007669"/>
    <property type="project" value="InterPro"/>
</dbReference>
<evidence type="ECO:0000256" key="5">
    <source>
        <dbReference type="ARBA" id="ARBA00012518"/>
    </source>
</evidence>
<evidence type="ECO:0000256" key="16">
    <source>
        <dbReference type="ARBA" id="ARBA00023316"/>
    </source>
</evidence>
<keyword evidence="11 19" id="KW-0521">NADP</keyword>
<dbReference type="InterPro" id="IPR011601">
    <property type="entry name" value="MurB_C"/>
</dbReference>
<dbReference type="EMBL" id="CP060244">
    <property type="protein sequence ID" value="QNT77432.1"/>
    <property type="molecule type" value="Genomic_DNA"/>
</dbReference>
<dbReference type="UniPathway" id="UPA00219"/>
<dbReference type="InterPro" id="IPR036318">
    <property type="entry name" value="FAD-bd_PCMH-like_sf"/>
</dbReference>
<reference evidence="21 22" key="1">
    <citation type="submission" date="2020-08" db="EMBL/GenBank/DDBJ databases">
        <title>Complete genome sequence of Entomobacter blattae G55GP.</title>
        <authorList>
            <person name="Poehlein A."/>
            <person name="Guzman J."/>
            <person name="Daniel R."/>
            <person name="Vilcinskas A."/>
        </authorList>
    </citation>
    <scope>NUCLEOTIDE SEQUENCE [LARGE SCALE GENOMIC DNA]</scope>
    <source>
        <strain evidence="21 22">G55GP</strain>
    </source>
</reference>
<evidence type="ECO:0000256" key="13">
    <source>
        <dbReference type="ARBA" id="ARBA00022984"/>
    </source>
</evidence>
<dbReference type="InterPro" id="IPR036635">
    <property type="entry name" value="MurB_C_sf"/>
</dbReference>
<feature type="active site" evidence="19">
    <location>
        <position position="188"/>
    </location>
</feature>
<dbReference type="Gene3D" id="3.30.43.10">
    <property type="entry name" value="Uridine Diphospho-n-acetylenolpyruvylglucosamine Reductase, domain 2"/>
    <property type="match status" value="1"/>
</dbReference>
<keyword evidence="15 19" id="KW-0131">Cell cycle</keyword>
<comment type="cofactor">
    <cofactor evidence="1 19">
        <name>FAD</name>
        <dbReference type="ChEBI" id="CHEBI:57692"/>
    </cofactor>
</comment>
<dbReference type="KEGG" id="ebla:JGUZn3_01670"/>
<comment type="pathway">
    <text evidence="4 19">Cell wall biogenesis; peptidoglycan biosynthesis.</text>
</comment>
<evidence type="ECO:0000313" key="21">
    <source>
        <dbReference type="EMBL" id="QNT77432.1"/>
    </source>
</evidence>
<dbReference type="Pfam" id="PF01565">
    <property type="entry name" value="FAD_binding_4"/>
    <property type="match status" value="1"/>
</dbReference>
<dbReference type="InterPro" id="IPR016167">
    <property type="entry name" value="FAD-bd_PCMH_sub1"/>
</dbReference>
<dbReference type="HAMAP" id="MF_00037">
    <property type="entry name" value="MurB"/>
    <property type="match status" value="1"/>
</dbReference>
<feature type="active site" description="Proton donor" evidence="19">
    <location>
        <position position="237"/>
    </location>
</feature>
<dbReference type="AlphaFoldDB" id="A0A7H1NNS2"/>